<comment type="similarity">
    <text evidence="1">Belongs to the PPR family. P subfamily.</text>
</comment>
<evidence type="ECO:0000256" key="3">
    <source>
        <dbReference type="SAM" id="MobiDB-lite"/>
    </source>
</evidence>
<name>A0ABD3HVT8_9MARC</name>
<evidence type="ECO:0000256" key="2">
    <source>
        <dbReference type="ARBA" id="ARBA00022737"/>
    </source>
</evidence>
<keyword evidence="2" id="KW-0677">Repeat</keyword>
<dbReference type="AlphaFoldDB" id="A0ABD3HVT8"/>
<dbReference type="InterPro" id="IPR003034">
    <property type="entry name" value="SAP_dom"/>
</dbReference>
<feature type="region of interest" description="Disordered" evidence="3">
    <location>
        <begin position="101"/>
        <end position="244"/>
    </location>
</feature>
<dbReference type="EMBL" id="JBJQOH010000002">
    <property type="protein sequence ID" value="KAL3695612.1"/>
    <property type="molecule type" value="Genomic_DNA"/>
</dbReference>
<dbReference type="Gene3D" id="1.25.40.10">
    <property type="entry name" value="Tetratricopeptide repeat domain"/>
    <property type="match status" value="3"/>
</dbReference>
<feature type="compositionally biased region" description="Basic and acidic residues" evidence="3">
    <location>
        <begin position="220"/>
        <end position="241"/>
    </location>
</feature>
<feature type="domain" description="SAP" evidence="4">
    <location>
        <begin position="717"/>
        <end position="751"/>
    </location>
</feature>
<organism evidence="5 6">
    <name type="scientific">Riccia sorocarpa</name>
    <dbReference type="NCBI Taxonomy" id="122646"/>
    <lineage>
        <taxon>Eukaryota</taxon>
        <taxon>Viridiplantae</taxon>
        <taxon>Streptophyta</taxon>
        <taxon>Embryophyta</taxon>
        <taxon>Marchantiophyta</taxon>
        <taxon>Marchantiopsida</taxon>
        <taxon>Marchantiidae</taxon>
        <taxon>Marchantiales</taxon>
        <taxon>Ricciaceae</taxon>
        <taxon>Riccia</taxon>
    </lineage>
</organism>
<dbReference type="Gene3D" id="1.10.720.30">
    <property type="entry name" value="SAP domain"/>
    <property type="match status" value="1"/>
</dbReference>
<proteinExistence type="inferred from homology"/>
<dbReference type="InterPro" id="IPR011990">
    <property type="entry name" value="TPR-like_helical_dom_sf"/>
</dbReference>
<feature type="compositionally biased region" description="Polar residues" evidence="3">
    <location>
        <begin position="809"/>
        <end position="818"/>
    </location>
</feature>
<dbReference type="Proteomes" id="UP001633002">
    <property type="component" value="Unassembled WGS sequence"/>
</dbReference>
<feature type="compositionally biased region" description="Acidic residues" evidence="3">
    <location>
        <begin position="201"/>
        <end position="218"/>
    </location>
</feature>
<dbReference type="Pfam" id="PF13812">
    <property type="entry name" value="PPR_3"/>
    <property type="match status" value="1"/>
</dbReference>
<feature type="compositionally biased region" description="Acidic residues" evidence="3">
    <location>
        <begin position="819"/>
        <end position="857"/>
    </location>
</feature>
<dbReference type="SMART" id="SM00513">
    <property type="entry name" value="SAP"/>
    <property type="match status" value="1"/>
</dbReference>
<feature type="region of interest" description="Disordered" evidence="3">
    <location>
        <begin position="804"/>
        <end position="857"/>
    </location>
</feature>
<feature type="compositionally biased region" description="Basic and acidic residues" evidence="3">
    <location>
        <begin position="160"/>
        <end position="178"/>
    </location>
</feature>
<dbReference type="InterPro" id="IPR036361">
    <property type="entry name" value="SAP_dom_sf"/>
</dbReference>
<sequence length="1054" mass="117557">MASAGVSLCSASPALQPAGCVSNFLQAHRTCTLWWPRGGGLNCDSLLAGPRKVRRKTRLRSGSWNCFFYNVAQSQVTEDEGRKLRGRRKAKILSVEVDDSKIRNSPSNGLAHSDFGSEGTNQTEDSDLRKRKPKSSKAAAESNGVSGNASGKRRGRKKIVRDGGRENLENIESTHEQEEYFSEGSASDLEADHLSKSTAWNEEDFDNSSLESEEESEAEVVSRKDSHEGLAEGGRSQDSDFRTSSISVGEEKDLRLMFLESIMRRARSADVDGVEEALAELEIAGIKAGPRAYHGLVVAYTLSRDAEGAVQALRRVVAAGEKPLPETFVALARLFGSLGQAQRGTEILGAMEKLNLDPRIAWLVLVEELQKNGHLAEANEIFLKGADGGMRGTVPLYNLLIEENAKIGDHGNAINIMRALEYAGFQPTTFHYNCLLMCQANANVPDVAASTFEEMQYGEDAVKPDTESYNWLLQSYIRHNYGDRCQEVVDILGEMVEDYKRVQPNMRTYALLVECFTKYNVVNEAVRHFRALSRLPGGMKFLHDEGRNGDPLSLYLRALCLEGRAFDLLEALGTMVKENQPISPRAMIINKKGRTLVSSWIEPIGVEVDLGYDIDYIARYVAEGGAAGTRKRWSDSGARSEDSEGFAFSAPMETSFKQHCIQIRRRYTLKLIRKLRAEGVHALGPGATDADVVRIMAKLRKETVGELVFQPKKPKAASKMLVSELKEELEAQGLPTDGTRPVLYQRVQKARRINRARGRPLWVPPSEDEVEEQVEEDIHDILMERLNLKNDNTEFWRKRLTGENESPELLQSSVSTSDFIEETEVEDGEDEEDEEDEVEEENEEVEDLVDDGGEEEEAEAPELLALKLLKKKAEVAAEEKVPSEQEPKEAEWLGLSFEQKIAKLRSEKYLDPEELYTIADVWGWTWEKDIRAKEPERWSQELEVQLGMQIMQRVLDLGGAPTIADCATLVRAAIRIPWPEAIVSLIQETHKLNIVFGSKLYNEAVQLCITLGEKDAAIAIITNMEEAGVEAPSDLINTVLLRSSSELDSLQQIS</sequence>
<evidence type="ECO:0000256" key="1">
    <source>
        <dbReference type="ARBA" id="ARBA00007626"/>
    </source>
</evidence>
<reference evidence="5 6" key="1">
    <citation type="submission" date="2024-09" db="EMBL/GenBank/DDBJ databases">
        <title>Chromosome-scale assembly of Riccia sorocarpa.</title>
        <authorList>
            <person name="Paukszto L."/>
        </authorList>
    </citation>
    <scope>NUCLEOTIDE SEQUENCE [LARGE SCALE GENOMIC DNA]</scope>
    <source>
        <strain evidence="5">LP-2024</strain>
        <tissue evidence="5">Aerial parts of the thallus</tissue>
    </source>
</reference>
<evidence type="ECO:0000313" key="5">
    <source>
        <dbReference type="EMBL" id="KAL3695612.1"/>
    </source>
</evidence>
<gene>
    <name evidence="5" type="ORF">R1sor_009688</name>
</gene>
<dbReference type="InterPro" id="IPR002885">
    <property type="entry name" value="PPR_rpt"/>
</dbReference>
<dbReference type="PANTHER" id="PTHR47447">
    <property type="entry name" value="OS03G0856100 PROTEIN"/>
    <property type="match status" value="1"/>
</dbReference>
<dbReference type="PROSITE" id="PS50800">
    <property type="entry name" value="SAP"/>
    <property type="match status" value="1"/>
</dbReference>
<accession>A0ABD3HVT8</accession>
<dbReference type="SUPFAM" id="SSF68906">
    <property type="entry name" value="SAP domain"/>
    <property type="match status" value="1"/>
</dbReference>
<protein>
    <recommendedName>
        <fullName evidence="4">SAP domain-containing protein</fullName>
    </recommendedName>
</protein>
<dbReference type="Pfam" id="PF02037">
    <property type="entry name" value="SAP"/>
    <property type="match status" value="1"/>
</dbReference>
<dbReference type="PANTHER" id="PTHR47447:SF25">
    <property type="entry name" value="SAP DOMAIN-CONTAINING PROTEIN"/>
    <property type="match status" value="1"/>
</dbReference>
<evidence type="ECO:0000259" key="4">
    <source>
        <dbReference type="PROSITE" id="PS50800"/>
    </source>
</evidence>
<keyword evidence="6" id="KW-1185">Reference proteome</keyword>
<evidence type="ECO:0000313" key="6">
    <source>
        <dbReference type="Proteomes" id="UP001633002"/>
    </source>
</evidence>
<comment type="caution">
    <text evidence="5">The sequence shown here is derived from an EMBL/GenBank/DDBJ whole genome shotgun (WGS) entry which is preliminary data.</text>
</comment>